<gene>
    <name evidence="1" type="ORF">CTM90_04390</name>
</gene>
<evidence type="ECO:0000313" key="2">
    <source>
        <dbReference type="Proteomes" id="UP000241404"/>
    </source>
</evidence>
<comment type="caution">
    <text evidence="1">The sequence shown here is derived from an EMBL/GenBank/DDBJ whole genome shotgun (WGS) entry which is preliminary data.</text>
</comment>
<accession>A0ABD6X729</accession>
<dbReference type="EMBL" id="PYMM01000002">
    <property type="protein sequence ID" value="PSU17744.1"/>
    <property type="molecule type" value="Genomic_DNA"/>
</dbReference>
<evidence type="ECO:0000313" key="1">
    <source>
        <dbReference type="EMBL" id="PSU17744.1"/>
    </source>
</evidence>
<proteinExistence type="predicted"/>
<sequence length="68" mass="7910">MSNLPTQNILLLIDLICKGYISKNNKDGLLSIKTLDFRLDKEKIIVYEINYAFYVLELSWSDVRQGDN</sequence>
<dbReference type="Proteomes" id="UP000241404">
    <property type="component" value="Unassembled WGS sequence"/>
</dbReference>
<dbReference type="AlphaFoldDB" id="A0ABD6X729"/>
<name>A0ABD6X729_PHODM</name>
<organism evidence="1 2">
    <name type="scientific">Photobacterium damselae</name>
    <dbReference type="NCBI Taxonomy" id="38293"/>
    <lineage>
        <taxon>Bacteria</taxon>
        <taxon>Pseudomonadati</taxon>
        <taxon>Pseudomonadota</taxon>
        <taxon>Gammaproteobacteria</taxon>
        <taxon>Vibrionales</taxon>
        <taxon>Vibrionaceae</taxon>
        <taxon>Photobacterium</taxon>
    </lineage>
</organism>
<reference evidence="1 2" key="1">
    <citation type="submission" date="2018-03" db="EMBL/GenBank/DDBJ databases">
        <title>Whole genome sequencing of Histamine producing bacteria.</title>
        <authorList>
            <person name="Butler K."/>
        </authorList>
    </citation>
    <scope>NUCLEOTIDE SEQUENCE [LARGE SCALE GENOMIC DNA]</scope>
    <source>
        <strain evidence="1 2">BT-6</strain>
    </source>
</reference>
<protein>
    <submittedName>
        <fullName evidence="1">Uncharacterized protein</fullName>
    </submittedName>
</protein>